<keyword evidence="3" id="KW-1185">Reference proteome</keyword>
<feature type="non-terminal residue" evidence="2">
    <location>
        <position position="28"/>
    </location>
</feature>
<dbReference type="Proteomes" id="UP000499080">
    <property type="component" value="Unassembled WGS sequence"/>
</dbReference>
<accession>A0A4Y2FI93</accession>
<dbReference type="AlphaFoldDB" id="A0A4Y2FI93"/>
<organism evidence="2 3">
    <name type="scientific">Araneus ventricosus</name>
    <name type="common">Orbweaver spider</name>
    <name type="synonym">Epeira ventricosa</name>
    <dbReference type="NCBI Taxonomy" id="182803"/>
    <lineage>
        <taxon>Eukaryota</taxon>
        <taxon>Metazoa</taxon>
        <taxon>Ecdysozoa</taxon>
        <taxon>Arthropoda</taxon>
        <taxon>Chelicerata</taxon>
        <taxon>Arachnida</taxon>
        <taxon>Araneae</taxon>
        <taxon>Araneomorphae</taxon>
        <taxon>Entelegynae</taxon>
        <taxon>Araneoidea</taxon>
        <taxon>Araneidae</taxon>
        <taxon>Araneus</taxon>
    </lineage>
</organism>
<protein>
    <submittedName>
        <fullName evidence="2">Uncharacterized protein</fullName>
    </submittedName>
</protein>
<feature type="region of interest" description="Disordered" evidence="1">
    <location>
        <begin position="1"/>
        <end position="28"/>
    </location>
</feature>
<gene>
    <name evidence="2" type="ORF">AVEN_174024_1</name>
</gene>
<dbReference type="EMBL" id="BGPR01250395">
    <property type="protein sequence ID" value="GBM40248.1"/>
    <property type="molecule type" value="Genomic_DNA"/>
</dbReference>
<comment type="caution">
    <text evidence="2">The sequence shown here is derived from an EMBL/GenBank/DDBJ whole genome shotgun (WGS) entry which is preliminary data.</text>
</comment>
<name>A0A4Y2FI93_ARAVE</name>
<reference evidence="2 3" key="1">
    <citation type="journal article" date="2019" name="Sci. Rep.">
        <title>Orb-weaving spider Araneus ventricosus genome elucidates the spidroin gene catalogue.</title>
        <authorList>
            <person name="Kono N."/>
            <person name="Nakamura H."/>
            <person name="Ohtoshi R."/>
            <person name="Moran D.A.P."/>
            <person name="Shinohara A."/>
            <person name="Yoshida Y."/>
            <person name="Fujiwara M."/>
            <person name="Mori M."/>
            <person name="Tomita M."/>
            <person name="Arakawa K."/>
        </authorList>
    </citation>
    <scope>NUCLEOTIDE SEQUENCE [LARGE SCALE GENOMIC DNA]</scope>
</reference>
<evidence type="ECO:0000313" key="2">
    <source>
        <dbReference type="EMBL" id="GBM40248.1"/>
    </source>
</evidence>
<evidence type="ECO:0000313" key="3">
    <source>
        <dbReference type="Proteomes" id="UP000499080"/>
    </source>
</evidence>
<sequence>MPASPHPPMYRAADMKTALTGKQRHGLR</sequence>
<evidence type="ECO:0000256" key="1">
    <source>
        <dbReference type="SAM" id="MobiDB-lite"/>
    </source>
</evidence>
<proteinExistence type="predicted"/>